<evidence type="ECO:0000256" key="1">
    <source>
        <dbReference type="ARBA" id="ARBA00004478"/>
    </source>
</evidence>
<keyword evidence="10" id="KW-1185">Reference proteome</keyword>
<keyword evidence="5 8" id="KW-1133">Transmembrane helix</keyword>
<gene>
    <name evidence="9" type="ORF">HID58_031665</name>
</gene>
<keyword evidence="4" id="KW-0934">Plastid</keyword>
<keyword evidence="4" id="KW-1001">Plastid inner membrane</keyword>
<dbReference type="NCBIfam" id="TIGR00994">
    <property type="entry name" value="3a0901s05TIC20"/>
    <property type="match status" value="1"/>
</dbReference>
<evidence type="ECO:0000256" key="2">
    <source>
        <dbReference type="ARBA" id="ARBA00009596"/>
    </source>
</evidence>
<evidence type="ECO:0000256" key="7">
    <source>
        <dbReference type="SAM" id="MobiDB-lite"/>
    </source>
</evidence>
<keyword evidence="3 8" id="KW-0812">Transmembrane</keyword>
<evidence type="ECO:0000256" key="3">
    <source>
        <dbReference type="ARBA" id="ARBA00022692"/>
    </source>
</evidence>
<reference evidence="9 10" key="1">
    <citation type="submission" date="2021-05" db="EMBL/GenBank/DDBJ databases">
        <title>Genome Assembly of Synthetic Allotetraploid Brassica napus Reveals Homoeologous Exchanges between Subgenomes.</title>
        <authorList>
            <person name="Davis J.T."/>
        </authorList>
    </citation>
    <scope>NUCLEOTIDE SEQUENCE [LARGE SCALE GENOMIC DNA]</scope>
    <source>
        <strain evidence="10">cv. Da-Ae</strain>
        <tissue evidence="9">Seedling</tissue>
    </source>
</reference>
<comment type="caution">
    <text evidence="9">The sequence shown here is derived from an EMBL/GenBank/DDBJ whole genome shotgun (WGS) entry which is preliminary data.</text>
</comment>
<name>A0ABQ8BU64_BRANA</name>
<comment type="similarity">
    <text evidence="2">Belongs to the Tic20 family.</text>
</comment>
<evidence type="ECO:0008006" key="11">
    <source>
        <dbReference type="Google" id="ProtNLM"/>
    </source>
</evidence>
<protein>
    <recommendedName>
        <fullName evidence="11">Protein TIC 20</fullName>
    </recommendedName>
</protein>
<proteinExistence type="inferred from homology"/>
<accession>A0ABQ8BU64</accession>
<dbReference type="PANTHER" id="PTHR33510">
    <property type="entry name" value="PROTEIN TIC 20-II, CHLOROPLASTIC"/>
    <property type="match status" value="1"/>
</dbReference>
<evidence type="ECO:0000256" key="6">
    <source>
        <dbReference type="ARBA" id="ARBA00023136"/>
    </source>
</evidence>
<feature type="region of interest" description="Disordered" evidence="7">
    <location>
        <begin position="61"/>
        <end position="92"/>
    </location>
</feature>
<dbReference type="EMBL" id="JAGKQM010000009">
    <property type="protein sequence ID" value="KAH0908344.1"/>
    <property type="molecule type" value="Genomic_DNA"/>
</dbReference>
<organism evidence="9 10">
    <name type="scientific">Brassica napus</name>
    <name type="common">Rape</name>
    <dbReference type="NCBI Taxonomy" id="3708"/>
    <lineage>
        <taxon>Eukaryota</taxon>
        <taxon>Viridiplantae</taxon>
        <taxon>Streptophyta</taxon>
        <taxon>Embryophyta</taxon>
        <taxon>Tracheophyta</taxon>
        <taxon>Spermatophyta</taxon>
        <taxon>Magnoliopsida</taxon>
        <taxon>eudicotyledons</taxon>
        <taxon>Gunneridae</taxon>
        <taxon>Pentapetalae</taxon>
        <taxon>rosids</taxon>
        <taxon>malvids</taxon>
        <taxon>Brassicales</taxon>
        <taxon>Brassicaceae</taxon>
        <taxon>Brassiceae</taxon>
        <taxon>Brassica</taxon>
    </lineage>
</organism>
<dbReference type="Pfam" id="PF16166">
    <property type="entry name" value="TIC20"/>
    <property type="match status" value="2"/>
</dbReference>
<evidence type="ECO:0000256" key="5">
    <source>
        <dbReference type="ARBA" id="ARBA00022989"/>
    </source>
</evidence>
<dbReference type="PANTHER" id="PTHR33510:SF12">
    <property type="entry name" value="PROTEIN TIC 20-IV, CHLOROPLASTIC"/>
    <property type="match status" value="1"/>
</dbReference>
<feature type="transmembrane region" description="Helical" evidence="8">
    <location>
        <begin position="458"/>
        <end position="480"/>
    </location>
</feature>
<evidence type="ECO:0000256" key="4">
    <source>
        <dbReference type="ARBA" id="ARBA00022780"/>
    </source>
</evidence>
<evidence type="ECO:0000313" key="10">
    <source>
        <dbReference type="Proteomes" id="UP000824890"/>
    </source>
</evidence>
<feature type="transmembrane region" description="Helical" evidence="8">
    <location>
        <begin position="492"/>
        <end position="513"/>
    </location>
</feature>
<keyword evidence="6 8" id="KW-0472">Membrane</keyword>
<dbReference type="InterPro" id="IPR005691">
    <property type="entry name" value="Tic20"/>
</dbReference>
<comment type="subcellular location">
    <subcellularLocation>
        <location evidence="1">Plastid</location>
        <location evidence="1">Chloroplast inner membrane</location>
        <topology evidence="1">Multi-pass membrane protein</topology>
    </subcellularLocation>
</comment>
<evidence type="ECO:0000256" key="8">
    <source>
        <dbReference type="SAM" id="Phobius"/>
    </source>
</evidence>
<evidence type="ECO:0000313" key="9">
    <source>
        <dbReference type="EMBL" id="KAH0908344.1"/>
    </source>
</evidence>
<feature type="transmembrane region" description="Helical" evidence="8">
    <location>
        <begin position="430"/>
        <end position="446"/>
    </location>
</feature>
<dbReference type="Proteomes" id="UP000824890">
    <property type="component" value="Unassembled WGS sequence"/>
</dbReference>
<sequence>MHATATTGSLIFLAARYTRRHHSPILNKYVNQRVSFPQVRFITKLELSANSRSPREIAPLSASSKHLSGHGWPPFDDGFGRRRRPRQRPSKPAFKDDFFKIKLPNIAERPEWWWRTLACIPYLISLQVSDVGIYVRPFLEKYDATGNIIKFIPGAITRWPRWFFMQYCYLGCTFLVKNKELPHFFRFHVIMGILLETALQIIWCTSDFFPLIHSRGRLAMYYETAMGFAYICLLLECIRCALAGVYPQIPFVADAASIHTRDTTRGLAATTTTNLGSLTFLAPRKKQHSPILNKYVNQRVSFPKLDSFPKLRLSADSVSQRCPRVIAPLSATAPASSNHLFAHGLPPLTTGFTRRQRPVEPARAFKDDFFKIKLPKIAERPEWWWRTLACIPYLISLQISDVGFYVQPFLEKYDAIGDMIYFIPGAINRWPSWFFMLYCYLGYMFVVKNKDLPHYFRFHMMMGMLLETALQIIWCTSNFFPLIHFKGRLGMYYWMVIGFTYICLLLECIRCALAGIYAQIPFVTDAASIHTLFNLGGFSRPLR</sequence>